<gene>
    <name evidence="1" type="ORF">BCV72DRAFT_53054</name>
</gene>
<name>A0A1X0QRM3_RHIZD</name>
<sequence>MLACMLLETWYLSEIEAKLLLLFLVLVSCQVDMRCQYRVVSILFTAVLNTRNESKILMLCQYLNHNFLLKRKRMSANEGGGARNRRGFFYFIASCMLYLSHVQTYRQPR</sequence>
<protein>
    <submittedName>
        <fullName evidence="1">Uncharacterized protein</fullName>
    </submittedName>
</protein>
<proteinExistence type="predicted"/>
<dbReference type="VEuPathDB" id="FungiDB:BCV72DRAFT_53054"/>
<evidence type="ECO:0000313" key="1">
    <source>
        <dbReference type="EMBL" id="ORE02410.1"/>
    </source>
</evidence>
<dbReference type="Proteomes" id="UP000242414">
    <property type="component" value="Unassembled WGS sequence"/>
</dbReference>
<dbReference type="AlphaFoldDB" id="A0A1X0QRM3"/>
<reference evidence="1" key="1">
    <citation type="journal article" date="2016" name="Proc. Natl. Acad. Sci. U.S.A.">
        <title>Lipid metabolic changes in an early divergent fungus govern the establishment of a mutualistic symbiosis with endobacteria.</title>
        <authorList>
            <person name="Lastovetsky O.A."/>
            <person name="Gaspar M.L."/>
            <person name="Mondo S.J."/>
            <person name="LaButti K.M."/>
            <person name="Sandor L."/>
            <person name="Grigoriev I.V."/>
            <person name="Henry S.A."/>
            <person name="Pawlowska T.E."/>
        </authorList>
    </citation>
    <scope>NUCLEOTIDE SEQUENCE [LARGE SCALE GENOMIC DNA]</scope>
    <source>
        <strain evidence="1">ATCC 52814</strain>
    </source>
</reference>
<accession>A0A1X0QRM3</accession>
<dbReference type="EMBL" id="KV922052">
    <property type="protein sequence ID" value="ORE02410.1"/>
    <property type="molecule type" value="Genomic_DNA"/>
</dbReference>
<organism evidence="1">
    <name type="scientific">Rhizopus microsporus var. microsporus</name>
    <dbReference type="NCBI Taxonomy" id="86635"/>
    <lineage>
        <taxon>Eukaryota</taxon>
        <taxon>Fungi</taxon>
        <taxon>Fungi incertae sedis</taxon>
        <taxon>Mucoromycota</taxon>
        <taxon>Mucoromycotina</taxon>
        <taxon>Mucoromycetes</taxon>
        <taxon>Mucorales</taxon>
        <taxon>Mucorineae</taxon>
        <taxon>Rhizopodaceae</taxon>
        <taxon>Rhizopus</taxon>
    </lineage>
</organism>